<name>A0A2D0ADX2_PSENT</name>
<reference evidence="1 2" key="1">
    <citation type="submission" date="2017-06" db="EMBL/GenBank/DDBJ databases">
        <title>Draft genome of Pseudomonas nitroreducens DF05.</title>
        <authorList>
            <person name="Iyer R."/>
        </authorList>
    </citation>
    <scope>NUCLEOTIDE SEQUENCE [LARGE SCALE GENOMIC DNA]</scope>
    <source>
        <strain evidence="1 2">DF05</strain>
    </source>
</reference>
<evidence type="ECO:0000313" key="2">
    <source>
        <dbReference type="Proteomes" id="UP000198145"/>
    </source>
</evidence>
<comment type="caution">
    <text evidence="1">The sequence shown here is derived from an EMBL/GenBank/DDBJ whole genome shotgun (WGS) entry which is preliminary data.</text>
</comment>
<protein>
    <submittedName>
        <fullName evidence="1">Uncharacterized protein</fullName>
    </submittedName>
</protein>
<dbReference type="EMBL" id="NJBA01000004">
    <property type="protein sequence ID" value="OWP50279.1"/>
    <property type="molecule type" value="Genomic_DNA"/>
</dbReference>
<dbReference type="AlphaFoldDB" id="A0A2D0ADX2"/>
<gene>
    <name evidence="1" type="ORF">CEG18_12055</name>
</gene>
<dbReference type="RefSeq" id="WP_088417705.1">
    <property type="nucleotide sequence ID" value="NZ_NJBA01000004.1"/>
</dbReference>
<sequence length="69" mass="7689">MKKRNGNVVSLAEVRGELKADGVFLGLLQKDIESNPECIQPIPDSLLQRMAALRVKAQKSRERTELLEG</sequence>
<dbReference type="Proteomes" id="UP000198145">
    <property type="component" value="Unassembled WGS sequence"/>
</dbReference>
<evidence type="ECO:0000313" key="1">
    <source>
        <dbReference type="EMBL" id="OWP50279.1"/>
    </source>
</evidence>
<accession>A0A2D0ADX2</accession>
<organism evidence="1 2">
    <name type="scientific">Pseudomonas nitroreducens</name>
    <dbReference type="NCBI Taxonomy" id="46680"/>
    <lineage>
        <taxon>Bacteria</taxon>
        <taxon>Pseudomonadati</taxon>
        <taxon>Pseudomonadota</taxon>
        <taxon>Gammaproteobacteria</taxon>
        <taxon>Pseudomonadales</taxon>
        <taxon>Pseudomonadaceae</taxon>
        <taxon>Pseudomonas</taxon>
    </lineage>
</organism>
<proteinExistence type="predicted"/>